<dbReference type="SUPFAM" id="SSF53474">
    <property type="entry name" value="alpha/beta-Hydrolases"/>
    <property type="match status" value="1"/>
</dbReference>
<keyword evidence="8" id="KW-1185">Reference proteome</keyword>
<reference evidence="7 8" key="1">
    <citation type="submission" date="2021-03" db="EMBL/GenBank/DDBJ databases">
        <title>Sequencing the genomes of 1000 actinobacteria strains.</title>
        <authorList>
            <person name="Klenk H.-P."/>
        </authorList>
    </citation>
    <scope>NUCLEOTIDE SEQUENCE [LARGE SCALE GENOMIC DNA]</scope>
    <source>
        <strain evidence="7 8">DSM 45510</strain>
    </source>
</reference>
<evidence type="ECO:0000313" key="7">
    <source>
        <dbReference type="EMBL" id="MBP2178479.1"/>
    </source>
</evidence>
<gene>
    <name evidence="7" type="ORF">JOM49_000005</name>
</gene>
<feature type="chain" id="PRO_5046660124" evidence="5">
    <location>
        <begin position="18"/>
        <end position="525"/>
    </location>
</feature>
<dbReference type="PANTHER" id="PTHR43248">
    <property type="entry name" value="2-SUCCINYL-6-HYDROXY-2,4-CYCLOHEXADIENE-1-CARBOXYLATE SYNTHASE"/>
    <property type="match status" value="1"/>
</dbReference>
<dbReference type="Proteomes" id="UP000741013">
    <property type="component" value="Unassembled WGS sequence"/>
</dbReference>
<dbReference type="RefSeq" id="WP_372443948.1">
    <property type="nucleotide sequence ID" value="NZ_JAGGMS010000001.1"/>
</dbReference>
<feature type="region of interest" description="Disordered" evidence="4">
    <location>
        <begin position="163"/>
        <end position="191"/>
    </location>
</feature>
<dbReference type="PANTHER" id="PTHR43248:SF29">
    <property type="entry name" value="TRIPEPTIDYL AMINOPEPTIDASE"/>
    <property type="match status" value="1"/>
</dbReference>
<dbReference type="Gene3D" id="3.40.50.1820">
    <property type="entry name" value="alpha/beta hydrolase"/>
    <property type="match status" value="1"/>
</dbReference>
<keyword evidence="3" id="KW-0378">Hydrolase</keyword>
<evidence type="ECO:0000256" key="5">
    <source>
        <dbReference type="SAM" id="SignalP"/>
    </source>
</evidence>
<feature type="domain" description="AB hydrolase-1" evidence="6">
    <location>
        <begin position="111"/>
        <end position="498"/>
    </location>
</feature>
<comment type="similarity">
    <text evidence="1">Belongs to the peptidase S33 family.</text>
</comment>
<evidence type="ECO:0000256" key="4">
    <source>
        <dbReference type="SAM" id="MobiDB-lite"/>
    </source>
</evidence>
<sequence length="525" mass="55162">MIAVVLPLALVTAACSAEEPVASPPHTVVESLAPPTPTPPPDPMAGFYAQTLAWGECAPFATGEDSRAAFRVPGLECARLSVPLDYAKPGAEKISIGVLRHRAAGERIGSLVVNPGGPGGSGMVAAAGLSVPAAKGEVGKRFDLVGFDPRGVGASEPRIRCLTDAERDADRADDSETDGSPEGVTKQENEARDFGVKCAERTEHGNAMLANLGTRDVAKDLDLLRAALGDQKLSYLGYSYGTQIGYTYAEAFPDKVRAMVLDGAVDPEQDQLEGNLAQITGFGKAFGEFAKWCAEQSDCALGRDPAGATKAFQDLTRPLIEKPVPAGDRKLSYEDLGTAAIQAMYSDQLWKQLNAGLNELVQGRGDKLIALADQYNERGADGTYGAIQDAFTAISCVDNPKITDKARIAELVARANEAAPFLDDGKPDGAALDTCAFWPVPNTSEPHTPKVDGVPPVLVISTTNDPATPYDAGVNLARAMKGGLLTFEGTQHTVFLQGIPCVDDAGTDYLISGTLPPPPTRCPTP</sequence>
<dbReference type="Pfam" id="PF00561">
    <property type="entry name" value="Abhydrolase_1"/>
    <property type="match status" value="1"/>
</dbReference>
<accession>A0ABS4PHX8</accession>
<name>A0ABS4PHX8_9PSEU</name>
<dbReference type="InterPro" id="IPR051601">
    <property type="entry name" value="Serine_prot/Carboxylest_S33"/>
</dbReference>
<dbReference type="InterPro" id="IPR029058">
    <property type="entry name" value="AB_hydrolase_fold"/>
</dbReference>
<evidence type="ECO:0000259" key="6">
    <source>
        <dbReference type="Pfam" id="PF00561"/>
    </source>
</evidence>
<feature type="compositionally biased region" description="Pro residues" evidence="4">
    <location>
        <begin position="34"/>
        <end position="43"/>
    </location>
</feature>
<evidence type="ECO:0000256" key="2">
    <source>
        <dbReference type="ARBA" id="ARBA00022729"/>
    </source>
</evidence>
<dbReference type="EMBL" id="JAGGMS010000001">
    <property type="protein sequence ID" value="MBP2178479.1"/>
    <property type="molecule type" value="Genomic_DNA"/>
</dbReference>
<dbReference type="InterPro" id="IPR000073">
    <property type="entry name" value="AB_hydrolase_1"/>
</dbReference>
<evidence type="ECO:0000256" key="3">
    <source>
        <dbReference type="ARBA" id="ARBA00022801"/>
    </source>
</evidence>
<evidence type="ECO:0000256" key="1">
    <source>
        <dbReference type="ARBA" id="ARBA00010088"/>
    </source>
</evidence>
<keyword evidence="2 5" id="KW-0732">Signal</keyword>
<comment type="caution">
    <text evidence="7">The sequence shown here is derived from an EMBL/GenBank/DDBJ whole genome shotgun (WGS) entry which is preliminary data.</text>
</comment>
<evidence type="ECO:0000313" key="8">
    <source>
        <dbReference type="Proteomes" id="UP000741013"/>
    </source>
</evidence>
<feature type="signal peptide" evidence="5">
    <location>
        <begin position="1"/>
        <end position="17"/>
    </location>
</feature>
<feature type="region of interest" description="Disordered" evidence="4">
    <location>
        <begin position="26"/>
        <end position="45"/>
    </location>
</feature>
<organism evidence="7 8">
    <name type="scientific">Amycolatopsis magusensis</name>
    <dbReference type="NCBI Taxonomy" id="882444"/>
    <lineage>
        <taxon>Bacteria</taxon>
        <taxon>Bacillati</taxon>
        <taxon>Actinomycetota</taxon>
        <taxon>Actinomycetes</taxon>
        <taxon>Pseudonocardiales</taxon>
        <taxon>Pseudonocardiaceae</taxon>
        <taxon>Amycolatopsis</taxon>
    </lineage>
</organism>
<protein>
    <submittedName>
        <fullName evidence="7">Pimeloyl-ACP methyl ester carboxylesterase</fullName>
    </submittedName>
</protein>
<feature type="compositionally biased region" description="Basic and acidic residues" evidence="4">
    <location>
        <begin position="163"/>
        <end position="174"/>
    </location>
</feature>
<proteinExistence type="inferred from homology"/>